<feature type="coiled-coil region" evidence="1">
    <location>
        <begin position="48"/>
        <end position="82"/>
    </location>
</feature>
<evidence type="ECO:0000256" key="1">
    <source>
        <dbReference type="SAM" id="Coils"/>
    </source>
</evidence>
<proteinExistence type="predicted"/>
<feature type="region of interest" description="Disordered" evidence="2">
    <location>
        <begin position="599"/>
        <end position="654"/>
    </location>
</feature>
<evidence type="ECO:0000256" key="2">
    <source>
        <dbReference type="SAM" id="MobiDB-lite"/>
    </source>
</evidence>
<dbReference type="OMA" id="CCIVTID"/>
<keyword evidence="1" id="KW-0175">Coiled coil</keyword>
<feature type="compositionally biased region" description="Low complexity" evidence="2">
    <location>
        <begin position="522"/>
        <end position="550"/>
    </location>
</feature>
<dbReference type="EMBL" id="JABXXO010000011">
    <property type="protein sequence ID" value="KAF7764021.1"/>
    <property type="molecule type" value="Genomic_DNA"/>
</dbReference>
<dbReference type="Proteomes" id="UP000629468">
    <property type="component" value="Unassembled WGS sequence"/>
</dbReference>
<dbReference type="Pfam" id="PF20414">
    <property type="entry name" value="DUF6698"/>
    <property type="match status" value="1"/>
</dbReference>
<comment type="caution">
    <text evidence="3">The sequence shown here is derived from an EMBL/GenBank/DDBJ whole genome shotgun (WGS) entry which is preliminary data.</text>
</comment>
<name>A0A8H7C6V3_AGABI</name>
<feature type="region of interest" description="Disordered" evidence="2">
    <location>
        <begin position="421"/>
        <end position="442"/>
    </location>
</feature>
<feature type="compositionally biased region" description="Polar residues" evidence="2">
    <location>
        <begin position="621"/>
        <end position="635"/>
    </location>
</feature>
<sequence length="654" mass="70451">MSSVSRPVANSAAPVHSVDPYNSVAASAYARTLLAASNANPAALREALRSCQVALDEKTEEVKALQTELSNLKASLMAEANRGAKSGRSKRSRGAGDLKGTLLEGVSKNINKDVRALAAMHFLWLGDGSFQQAPVLSNPFPIVSERYSSDENLDHYHTYILYAELSYAYHDLLQDSSLLKDEVQYLLLSERSTLVRNVRNAALDIFFGCPPIVAQSVYLREQTRAREPECLRFLVPSSQVPSSSLGAGDPKPQLKYLELPPILFPDLDTSRVHEIFRSDILIQVARCILFGEKAPGRAVALQQGQIERVAVPPTCLARQRSITKTTPGLIAVAAILASFVISGDPTFSEKGQETGAAYKARYFKYKLLIEESQEAGELHMVATFDYWNQRLFGGNQGNGETFNFDEDDDEMASYRRAILQTQEPSASAPSSRPARASPALPVAPIGSSVHRLVRSDTAAITLSVPLPATLGTPQATPPFPESRARVSDRPSIAAGSSPALISAPQPGSVHFIGENIDEGGDTDTTASDSDTTPPASAISRAPNRAAVAAPPCDNDRELVQQFHSHLNLIDEQLRSDSGAPIVPDAGLEDGISHFNRAVEPSVAPVAPPRRGRPAGVRMPRSTQEGPGPRSSTRQTAEAAPTNVRSRLRNRAGRS</sequence>
<accession>A0A8H7C6V3</accession>
<feature type="region of interest" description="Disordered" evidence="2">
    <location>
        <begin position="468"/>
        <end position="550"/>
    </location>
</feature>
<feature type="compositionally biased region" description="Basic residues" evidence="2">
    <location>
        <begin position="645"/>
        <end position="654"/>
    </location>
</feature>
<evidence type="ECO:0000313" key="4">
    <source>
        <dbReference type="Proteomes" id="UP000629468"/>
    </source>
</evidence>
<gene>
    <name evidence="3" type="ORF">Agabi119p4_8558</name>
</gene>
<organism evidence="3 4">
    <name type="scientific">Agaricus bisporus var. burnettii</name>
    <dbReference type="NCBI Taxonomy" id="192524"/>
    <lineage>
        <taxon>Eukaryota</taxon>
        <taxon>Fungi</taxon>
        <taxon>Dikarya</taxon>
        <taxon>Basidiomycota</taxon>
        <taxon>Agaricomycotina</taxon>
        <taxon>Agaricomycetes</taxon>
        <taxon>Agaricomycetidae</taxon>
        <taxon>Agaricales</taxon>
        <taxon>Agaricineae</taxon>
        <taxon>Agaricaceae</taxon>
        <taxon>Agaricus</taxon>
    </lineage>
</organism>
<dbReference type="InterPro" id="IPR046521">
    <property type="entry name" value="DUF6698"/>
</dbReference>
<protein>
    <submittedName>
        <fullName evidence="3">Uncharacterized protein</fullName>
    </submittedName>
</protein>
<feature type="compositionally biased region" description="Low complexity" evidence="2">
    <location>
        <begin position="424"/>
        <end position="442"/>
    </location>
</feature>
<evidence type="ECO:0000313" key="3">
    <source>
        <dbReference type="EMBL" id="KAF7764021.1"/>
    </source>
</evidence>
<reference evidence="3 4" key="1">
    <citation type="journal article" name="Sci. Rep.">
        <title>Telomere-to-telomere assembled and centromere annotated genomes of the two main subspecies of the button mushroom Agaricus bisporus reveal especially polymorphic chromosome ends.</title>
        <authorList>
            <person name="Sonnenberg A.S.M."/>
            <person name="Sedaghat-Telgerd N."/>
            <person name="Lavrijssen B."/>
            <person name="Ohm R.A."/>
            <person name="Hendrickx P.M."/>
            <person name="Scholtmeijer K."/>
            <person name="Baars J.J.P."/>
            <person name="van Peer A."/>
        </authorList>
    </citation>
    <scope>NUCLEOTIDE SEQUENCE [LARGE SCALE GENOMIC DNA]</scope>
    <source>
        <strain evidence="3 4">H119_p4</strain>
    </source>
</reference>
<dbReference type="AlphaFoldDB" id="A0A8H7C6V3"/>